<dbReference type="PANTHER" id="PTHR43649:SF28">
    <property type="entry name" value="BINDING PROTEIN COMPONENT OF ABC SUGAR TRANSPORTER-RELATED"/>
    <property type="match status" value="1"/>
</dbReference>
<dbReference type="AlphaFoldDB" id="A0A6J6B3H3"/>
<evidence type="ECO:0000256" key="2">
    <source>
        <dbReference type="ARBA" id="ARBA00008520"/>
    </source>
</evidence>
<dbReference type="SUPFAM" id="SSF53850">
    <property type="entry name" value="Periplasmic binding protein-like II"/>
    <property type="match status" value="1"/>
</dbReference>
<comment type="similarity">
    <text evidence="2">Belongs to the bacterial solute-binding protein 1 family.</text>
</comment>
<dbReference type="InterPro" id="IPR006059">
    <property type="entry name" value="SBP"/>
</dbReference>
<organism evidence="5">
    <name type="scientific">freshwater metagenome</name>
    <dbReference type="NCBI Taxonomy" id="449393"/>
    <lineage>
        <taxon>unclassified sequences</taxon>
        <taxon>metagenomes</taxon>
        <taxon>ecological metagenomes</taxon>
    </lineage>
</organism>
<evidence type="ECO:0000256" key="1">
    <source>
        <dbReference type="ARBA" id="ARBA00004196"/>
    </source>
</evidence>
<gene>
    <name evidence="5" type="ORF">UFOPK1395_00618</name>
</gene>
<dbReference type="PANTHER" id="PTHR43649">
    <property type="entry name" value="ARABINOSE-BINDING PROTEIN-RELATED"/>
    <property type="match status" value="1"/>
</dbReference>
<accession>A0A6J6B3H3</accession>
<dbReference type="Gene3D" id="3.40.190.10">
    <property type="entry name" value="Periplasmic binding protein-like II"/>
    <property type="match status" value="2"/>
</dbReference>
<evidence type="ECO:0000256" key="4">
    <source>
        <dbReference type="ARBA" id="ARBA00022729"/>
    </source>
</evidence>
<evidence type="ECO:0000256" key="3">
    <source>
        <dbReference type="ARBA" id="ARBA00022448"/>
    </source>
</evidence>
<reference evidence="5" key="1">
    <citation type="submission" date="2020-05" db="EMBL/GenBank/DDBJ databases">
        <authorList>
            <person name="Chiriac C."/>
            <person name="Salcher M."/>
            <person name="Ghai R."/>
            <person name="Kavagutti S V."/>
        </authorList>
    </citation>
    <scope>NUCLEOTIDE SEQUENCE</scope>
</reference>
<dbReference type="InterPro" id="IPR050490">
    <property type="entry name" value="Bact_solute-bd_prot1"/>
</dbReference>
<dbReference type="GO" id="GO:0030313">
    <property type="term" value="C:cell envelope"/>
    <property type="evidence" value="ECO:0007669"/>
    <property type="project" value="UniProtKB-SubCell"/>
</dbReference>
<keyword evidence="4" id="KW-0732">Signal</keyword>
<comment type="subcellular location">
    <subcellularLocation>
        <location evidence="1">Cell envelope</location>
    </subcellularLocation>
</comment>
<sequence>MKIRSKSLVFAIGISLLVPAALVSTTAVAATTTLTIDSWRTDDSKIWKEKIIPIYEKANPGVKVVWAPSPSNEYDSALSLRMKSKTAADVVMCRPYGLTKALIKDKHLTPLTGLPGLENFTKQSQQSWADAKGVPFCVPSASVGAGFYYNKNIFKELNLTVPKTQAEFIAVLEKIKKNGKYTPLVATGLAADSWMLDQMGLQLVGPYYWKGDAGGVALDNGTRKVTDPEYVAAFEALASWKPYLPKAFSSVSYSDAEQLFILGRAAIAAEGSWSVKEMAPPGSNVGVFGAPVAKAGDKPYVQVLADHGFGINAASPNQAAAKKLLTWFTTKEFAQIYANNLPGFFPLSKDKITIDNKTAQAWLNLRDGAIVNAPIGMDKMNTGTPNWFSVTTNLLNVMMTTKMTGKQAAAELQKSLESWYPPQKKK</sequence>
<dbReference type="EMBL" id="CAEZSB010000051">
    <property type="protein sequence ID" value="CAB4533590.1"/>
    <property type="molecule type" value="Genomic_DNA"/>
</dbReference>
<evidence type="ECO:0000313" key="5">
    <source>
        <dbReference type="EMBL" id="CAB4533590.1"/>
    </source>
</evidence>
<proteinExistence type="inferred from homology"/>
<protein>
    <submittedName>
        <fullName evidence="5">Unannotated protein</fullName>
    </submittedName>
</protein>
<name>A0A6J6B3H3_9ZZZZ</name>
<keyword evidence="3" id="KW-0813">Transport</keyword>
<dbReference type="Pfam" id="PF01547">
    <property type="entry name" value="SBP_bac_1"/>
    <property type="match status" value="1"/>
</dbReference>